<dbReference type="Gene3D" id="2.40.50.140">
    <property type="entry name" value="Nucleic acid-binding proteins"/>
    <property type="match status" value="1"/>
</dbReference>
<dbReference type="InterPro" id="IPR002059">
    <property type="entry name" value="CSP_DNA-bd"/>
</dbReference>
<dbReference type="PROSITE" id="PS00352">
    <property type="entry name" value="CSD_1"/>
    <property type="match status" value="1"/>
</dbReference>
<keyword evidence="3" id="KW-0812">Transmembrane</keyword>
<dbReference type="InterPro" id="IPR011129">
    <property type="entry name" value="CSD"/>
</dbReference>
<reference evidence="5 6" key="1">
    <citation type="submission" date="2019-03" db="EMBL/GenBank/DDBJ databases">
        <title>Ramlibacter rhizophilus CCTCC AB2015357, whole genome shotgun sequence.</title>
        <authorList>
            <person name="Zhang X."/>
            <person name="Feng G."/>
            <person name="Zhu H."/>
        </authorList>
    </citation>
    <scope>NUCLEOTIDE SEQUENCE [LARGE SCALE GENOMIC DNA]</scope>
    <source>
        <strain evidence="5 6">CCTCC AB2015357</strain>
    </source>
</reference>
<feature type="transmembrane region" description="Helical" evidence="3">
    <location>
        <begin position="130"/>
        <end position="148"/>
    </location>
</feature>
<dbReference type="GO" id="GO:0003676">
    <property type="term" value="F:nucleic acid binding"/>
    <property type="evidence" value="ECO:0007669"/>
    <property type="project" value="InterPro"/>
</dbReference>
<gene>
    <name evidence="5" type="ORF">EZ242_05995</name>
</gene>
<proteinExistence type="predicted"/>
<evidence type="ECO:0000256" key="3">
    <source>
        <dbReference type="SAM" id="Phobius"/>
    </source>
</evidence>
<comment type="caution">
    <text evidence="5">The sequence shown here is derived from an EMBL/GenBank/DDBJ whole genome shotgun (WGS) entry which is preliminary data.</text>
</comment>
<dbReference type="InterPro" id="IPR019844">
    <property type="entry name" value="CSD_CS"/>
</dbReference>
<dbReference type="SUPFAM" id="SSF50249">
    <property type="entry name" value="Nucleic acid-binding proteins"/>
    <property type="match status" value="1"/>
</dbReference>
<keyword evidence="6" id="KW-1185">Reference proteome</keyword>
<feature type="region of interest" description="Disordered" evidence="2">
    <location>
        <begin position="78"/>
        <end position="97"/>
    </location>
</feature>
<dbReference type="OrthoDB" id="72963at2"/>
<evidence type="ECO:0000313" key="5">
    <source>
        <dbReference type="EMBL" id="TFZ03428.1"/>
    </source>
</evidence>
<dbReference type="InterPro" id="IPR012340">
    <property type="entry name" value="NA-bd_OB-fold"/>
</dbReference>
<dbReference type="EMBL" id="SMLL01000002">
    <property type="protein sequence ID" value="TFZ03428.1"/>
    <property type="molecule type" value="Genomic_DNA"/>
</dbReference>
<dbReference type="PROSITE" id="PS51857">
    <property type="entry name" value="CSD_2"/>
    <property type="match status" value="1"/>
</dbReference>
<dbReference type="Proteomes" id="UP000297564">
    <property type="component" value="Unassembled WGS sequence"/>
</dbReference>
<dbReference type="Pfam" id="PF06961">
    <property type="entry name" value="DUF1294"/>
    <property type="match status" value="1"/>
</dbReference>
<evidence type="ECO:0000259" key="4">
    <source>
        <dbReference type="PROSITE" id="PS51857"/>
    </source>
</evidence>
<dbReference type="Pfam" id="PF00313">
    <property type="entry name" value="CSD"/>
    <property type="match status" value="1"/>
</dbReference>
<keyword evidence="3" id="KW-1133">Transmembrane helix</keyword>
<feature type="transmembrane region" description="Helical" evidence="3">
    <location>
        <begin position="197"/>
        <end position="216"/>
    </location>
</feature>
<dbReference type="SMART" id="SM00357">
    <property type="entry name" value="CSP"/>
    <property type="match status" value="1"/>
</dbReference>
<protein>
    <submittedName>
        <fullName evidence="5">DUF1294 domain-containing protein</fullName>
    </submittedName>
</protein>
<sequence length="219" mass="24634">MRKEGTIIRWDDAKGFGFIRSPAIAQDVFVHVRDYRASGDEAPRQGLRVTFEDILVGGKGPRAIAVRPAAEAFASKAGRELTRPAASTRKRAASSPAPDRRRADAWWVLPLMLGYGMALTWLVSQRLLPSWVLPASILLNLAAFAAYWRDKYAARTGRWRMREDTLHLWSLAGGWVGAWFAQQVLRHKSFKASFRTAYWFTVMTHFAAAAGISWILRST</sequence>
<feature type="transmembrane region" description="Helical" evidence="3">
    <location>
        <begin position="105"/>
        <end position="124"/>
    </location>
</feature>
<evidence type="ECO:0000256" key="1">
    <source>
        <dbReference type="RuleBase" id="RU000408"/>
    </source>
</evidence>
<comment type="subcellular location">
    <subcellularLocation>
        <location evidence="1">Cytoplasm</location>
    </subcellularLocation>
</comment>
<dbReference type="GO" id="GO:0005829">
    <property type="term" value="C:cytosol"/>
    <property type="evidence" value="ECO:0007669"/>
    <property type="project" value="UniProtKB-ARBA"/>
</dbReference>
<keyword evidence="3" id="KW-0472">Membrane</keyword>
<accession>A0A4Z0BYQ3</accession>
<dbReference type="CDD" id="cd04458">
    <property type="entry name" value="CSP_CDS"/>
    <property type="match status" value="1"/>
</dbReference>
<name>A0A4Z0BYQ3_9BURK</name>
<evidence type="ECO:0000256" key="2">
    <source>
        <dbReference type="SAM" id="MobiDB-lite"/>
    </source>
</evidence>
<dbReference type="RefSeq" id="WP_135284227.1">
    <property type="nucleotide sequence ID" value="NZ_SMLL01000002.1"/>
</dbReference>
<feature type="domain" description="CSD" evidence="4">
    <location>
        <begin position="2"/>
        <end position="68"/>
    </location>
</feature>
<evidence type="ECO:0000313" key="6">
    <source>
        <dbReference type="Proteomes" id="UP000297564"/>
    </source>
</evidence>
<feature type="transmembrane region" description="Helical" evidence="3">
    <location>
        <begin position="168"/>
        <end position="185"/>
    </location>
</feature>
<dbReference type="InterPro" id="IPR010718">
    <property type="entry name" value="DUF1294"/>
</dbReference>
<dbReference type="AlphaFoldDB" id="A0A4Z0BYQ3"/>
<organism evidence="5 6">
    <name type="scientific">Ramlibacter rhizophilus</name>
    <dbReference type="NCBI Taxonomy" id="1781167"/>
    <lineage>
        <taxon>Bacteria</taxon>
        <taxon>Pseudomonadati</taxon>
        <taxon>Pseudomonadota</taxon>
        <taxon>Betaproteobacteria</taxon>
        <taxon>Burkholderiales</taxon>
        <taxon>Comamonadaceae</taxon>
        <taxon>Ramlibacter</taxon>
    </lineage>
</organism>